<gene>
    <name evidence="12" type="primary">LOC109480564</name>
</gene>
<evidence type="ECO:0000256" key="8">
    <source>
        <dbReference type="ARBA" id="ARBA00069846"/>
    </source>
</evidence>
<dbReference type="GO" id="GO:0061631">
    <property type="term" value="F:ubiquitin conjugating enzyme activity"/>
    <property type="evidence" value="ECO:0007669"/>
    <property type="project" value="UniProtKB-EC"/>
</dbReference>
<dbReference type="OrthoDB" id="109543at2759"/>
<keyword evidence="3" id="KW-0547">Nucleotide-binding</keyword>
<dbReference type="Pfam" id="PF00179">
    <property type="entry name" value="UQ_con"/>
    <property type="match status" value="1"/>
</dbReference>
<dbReference type="Proteomes" id="UP000515135">
    <property type="component" value="Unplaced"/>
</dbReference>
<evidence type="ECO:0000313" key="12">
    <source>
        <dbReference type="RefSeq" id="XP_019638353.1"/>
    </source>
</evidence>
<evidence type="ECO:0000256" key="1">
    <source>
        <dbReference type="ARBA" id="ARBA00012486"/>
    </source>
</evidence>
<protein>
    <recommendedName>
        <fullName evidence="8">Ubiquitin-conjugating enzyme E2Q-like protein 1</fullName>
        <ecNumber evidence="1">2.3.2.23</ecNumber>
    </recommendedName>
    <alternativeName>
        <fullName evidence="9">E2Q-like ubiquitin-conjugating enzyme 1</fullName>
    </alternativeName>
</protein>
<evidence type="ECO:0000313" key="11">
    <source>
        <dbReference type="Proteomes" id="UP000515135"/>
    </source>
</evidence>
<dbReference type="InterPro" id="IPR000608">
    <property type="entry name" value="UBC"/>
</dbReference>
<evidence type="ECO:0000256" key="9">
    <source>
        <dbReference type="ARBA" id="ARBA00080249"/>
    </source>
</evidence>
<evidence type="ECO:0000256" key="5">
    <source>
        <dbReference type="ARBA" id="ARBA00022840"/>
    </source>
</evidence>
<dbReference type="PROSITE" id="PS50127">
    <property type="entry name" value="UBC_2"/>
    <property type="match status" value="1"/>
</dbReference>
<dbReference type="GeneID" id="109480564"/>
<dbReference type="FunFam" id="3.10.110.10:FF:000036">
    <property type="entry name" value="ubiquitin-conjugating enzyme E2Q-like protein 1"/>
    <property type="match status" value="1"/>
</dbReference>
<dbReference type="EC" id="2.3.2.23" evidence="1"/>
<dbReference type="AlphaFoldDB" id="A0A6P4ZNJ1"/>
<dbReference type="SUPFAM" id="SSF54495">
    <property type="entry name" value="UBC-like"/>
    <property type="match status" value="1"/>
</dbReference>
<dbReference type="CDD" id="cd23802">
    <property type="entry name" value="UBCc_UBE2Q"/>
    <property type="match status" value="1"/>
</dbReference>
<evidence type="ECO:0000256" key="3">
    <source>
        <dbReference type="ARBA" id="ARBA00022741"/>
    </source>
</evidence>
<feature type="domain" description="UBC core" evidence="10">
    <location>
        <begin position="145"/>
        <end position="303"/>
    </location>
</feature>
<keyword evidence="4" id="KW-0833">Ubl conjugation pathway</keyword>
<dbReference type="SMART" id="SM00212">
    <property type="entry name" value="UBCc"/>
    <property type="match status" value="1"/>
</dbReference>
<dbReference type="InterPro" id="IPR050113">
    <property type="entry name" value="Ub_conjugating_enzyme"/>
</dbReference>
<keyword evidence="2" id="KW-0808">Transferase</keyword>
<organism evidence="11 12">
    <name type="scientific">Branchiostoma belcheri</name>
    <name type="common">Amphioxus</name>
    <dbReference type="NCBI Taxonomy" id="7741"/>
    <lineage>
        <taxon>Eukaryota</taxon>
        <taxon>Metazoa</taxon>
        <taxon>Chordata</taxon>
        <taxon>Cephalochordata</taxon>
        <taxon>Leptocardii</taxon>
        <taxon>Amphioxiformes</taxon>
        <taxon>Branchiostomatidae</taxon>
        <taxon>Branchiostoma</taxon>
    </lineage>
</organism>
<name>A0A6P4ZNJ1_BRABE</name>
<accession>A0A6P4ZNJ1</accession>
<comment type="subunit">
    <text evidence="7">Interacts with FBXW7.</text>
</comment>
<dbReference type="Gene3D" id="3.10.110.10">
    <property type="entry name" value="Ubiquitin Conjugating Enzyme"/>
    <property type="match status" value="1"/>
</dbReference>
<dbReference type="GO" id="GO:0005524">
    <property type="term" value="F:ATP binding"/>
    <property type="evidence" value="ECO:0007669"/>
    <property type="project" value="UniProtKB-KW"/>
</dbReference>
<evidence type="ECO:0000256" key="7">
    <source>
        <dbReference type="ARBA" id="ARBA00065076"/>
    </source>
</evidence>
<dbReference type="PANTHER" id="PTHR24067">
    <property type="entry name" value="UBIQUITIN-CONJUGATING ENZYME E2"/>
    <property type="match status" value="1"/>
</dbReference>
<evidence type="ECO:0000256" key="6">
    <source>
        <dbReference type="ARBA" id="ARBA00055455"/>
    </source>
</evidence>
<keyword evidence="5" id="KW-0067">ATP-binding</keyword>
<dbReference type="KEGG" id="bbel:109480564"/>
<proteinExistence type="predicted"/>
<reference evidence="12" key="1">
    <citation type="submission" date="2025-08" db="UniProtKB">
        <authorList>
            <consortium name="RefSeq"/>
        </authorList>
    </citation>
    <scope>IDENTIFICATION</scope>
    <source>
        <tissue evidence="12">Gonad</tissue>
    </source>
</reference>
<dbReference type="InterPro" id="IPR016135">
    <property type="entry name" value="UBQ-conjugating_enzyme/RWD"/>
</dbReference>
<comment type="function">
    <text evidence="6">Probable E2 ubiquitin-protein ligase that catalyzes the covalent attachment of ubiquitin to target proteins. May facilitate the monoubiquitination and degradation of MTOR and CCNE1 through interaction with FBXW7.</text>
</comment>
<evidence type="ECO:0000259" key="10">
    <source>
        <dbReference type="PROSITE" id="PS50127"/>
    </source>
</evidence>
<sequence length="310" mass="34082">MAAILRRLLRSKNHHGERGRDKNKNIRLSASVDCAMGSGTGAGSKDVAGGGGGGGGVPVVAPVSRDANGNNNSRFLPGNLEQADAENGNVNANAINVAVGPNKNMRAKSLDRGTSADYNANRRASTGRVPLDNVKMPTREHALQVRSRRLMRELQEVRKHKDGVFEVDLVEDNLYEWNVKLYKVDPDSEFYQDMQEMGTEFVLLNLTFPENFPFSPPFMRVLTPKIENGYVMDGGAICMELLTPKGWSSAYTVEAIILQFSASLVKGKGRINRKTKKKDTYTRSHAEASFRNVVKTHEKYGWVTPPAGDG</sequence>
<evidence type="ECO:0000256" key="4">
    <source>
        <dbReference type="ARBA" id="ARBA00022786"/>
    </source>
</evidence>
<keyword evidence="11" id="KW-1185">Reference proteome</keyword>
<dbReference type="RefSeq" id="XP_019638353.1">
    <property type="nucleotide sequence ID" value="XM_019782794.1"/>
</dbReference>
<evidence type="ECO:0000256" key="2">
    <source>
        <dbReference type="ARBA" id="ARBA00022679"/>
    </source>
</evidence>